<feature type="binding site" evidence="10">
    <location>
        <position position="54"/>
    </location>
    <ligand>
        <name>NAD(+)</name>
        <dbReference type="ChEBI" id="CHEBI:57540"/>
    </ligand>
</feature>
<feature type="binding site" evidence="9">
    <location>
        <position position="110"/>
    </location>
    <ligand>
        <name>substrate</name>
    </ligand>
</feature>
<dbReference type="GO" id="GO:0070013">
    <property type="term" value="C:intracellular organelle lumen"/>
    <property type="evidence" value="ECO:0007669"/>
    <property type="project" value="UniProtKB-ARBA"/>
</dbReference>
<sequence length="363" mass="37939">MPHYLEEQDSHVTKIAVLGAAGGIGQSLSLLLKTGLAPLVLRSPGSHVHMAMYDVNRDAVAGAATDLSHIDTPVSVSFHAPDDAGLERALTRAQIVVIPAGVPRKPGMTRDDLFAVNARIVAGLGDAIAAHCDLAHVAVLLISNPVNSLVPVLVERLAAHGAEQAARHVFGLTQLDAVRASTFLRDALGSDSHDMPLVPVVGGHSGDTIVPLLSQAPGADALSPDARRALVHRVQYGGDEVVQAKNGAGSATLSMAYAAARVTAKFVELQMGLVPELHDTLYVQLRDARGRLLAPGAEQVAELVPGVEYFSVPVTVTGKGVSHVHGELLARMDAHERAQLLPVCVKNLAANIRAGQEWVAAAP</sequence>
<evidence type="ECO:0000256" key="3">
    <source>
        <dbReference type="ARBA" id="ARBA00012995"/>
    </source>
</evidence>
<dbReference type="FunFam" id="3.90.110.10:FF:000009">
    <property type="entry name" value="Malate dehydrogenase"/>
    <property type="match status" value="1"/>
</dbReference>
<evidence type="ECO:0000256" key="6">
    <source>
        <dbReference type="ARBA" id="ARBA00023027"/>
    </source>
</evidence>
<reference evidence="14 15" key="1">
    <citation type="submission" date="2016-03" db="EMBL/GenBank/DDBJ databases">
        <authorList>
            <person name="Devillers H."/>
        </authorList>
    </citation>
    <scope>NUCLEOTIDE SEQUENCE [LARGE SCALE GENOMIC DNA]</scope>
    <source>
        <strain evidence="14">CBS 6772</strain>
    </source>
</reference>
<protein>
    <recommendedName>
        <fullName evidence="3">malate dehydrogenase</fullName>
        <ecNumber evidence="3">1.1.1.37</ecNumber>
    </recommendedName>
</protein>
<accession>A0A1G4MIP6</accession>
<evidence type="ECO:0000256" key="8">
    <source>
        <dbReference type="PIRSR" id="PIRSR000102-1"/>
    </source>
</evidence>
<keyword evidence="4" id="KW-0816">Tricarboxylic acid cycle</keyword>
<evidence type="ECO:0000256" key="4">
    <source>
        <dbReference type="ARBA" id="ARBA00022532"/>
    </source>
</evidence>
<evidence type="ECO:0000259" key="12">
    <source>
        <dbReference type="Pfam" id="PF00056"/>
    </source>
</evidence>
<feature type="domain" description="Lactate/malate dehydrogenase N-terminal" evidence="12">
    <location>
        <begin position="13"/>
        <end position="157"/>
    </location>
</feature>
<dbReference type="EC" id="1.1.1.37" evidence="3"/>
<evidence type="ECO:0000313" key="15">
    <source>
        <dbReference type="Proteomes" id="UP000190831"/>
    </source>
</evidence>
<feature type="active site" description="Proton acceptor" evidence="8">
    <location>
        <position position="204"/>
    </location>
</feature>
<proteinExistence type="inferred from homology"/>
<evidence type="ECO:0000256" key="5">
    <source>
        <dbReference type="ARBA" id="ARBA00023002"/>
    </source>
</evidence>
<dbReference type="GO" id="GO:0030060">
    <property type="term" value="F:L-malate dehydrogenase (NAD+) activity"/>
    <property type="evidence" value="ECO:0007669"/>
    <property type="project" value="UniProtKB-EC"/>
</dbReference>
<feature type="binding site" evidence="9">
    <location>
        <position position="179"/>
    </location>
    <ligand>
        <name>substrate</name>
    </ligand>
</feature>
<dbReference type="NCBIfam" id="TIGR01772">
    <property type="entry name" value="MDH_euk_gproteo"/>
    <property type="match status" value="1"/>
</dbReference>
<feature type="binding site" evidence="10">
    <location>
        <begin position="19"/>
        <end position="25"/>
    </location>
    <ligand>
        <name>NAD(+)</name>
        <dbReference type="ChEBI" id="CHEBI:57540"/>
    </ligand>
</feature>
<keyword evidence="15" id="KW-1185">Reference proteome</keyword>
<feature type="binding site" evidence="9">
    <location>
        <position position="104"/>
    </location>
    <ligand>
        <name>substrate</name>
    </ligand>
</feature>
<dbReference type="InterPro" id="IPR036291">
    <property type="entry name" value="NAD(P)-bd_dom_sf"/>
</dbReference>
<dbReference type="AlphaFoldDB" id="A0A1G4MIP6"/>
<feature type="binding site" evidence="10">
    <location>
        <position position="255"/>
    </location>
    <ligand>
        <name>NAD(+)</name>
        <dbReference type="ChEBI" id="CHEBI:57540"/>
    </ligand>
</feature>
<dbReference type="OrthoDB" id="4069699at2759"/>
<dbReference type="PIRSF" id="PIRSF000102">
    <property type="entry name" value="Lac_mal_DH"/>
    <property type="match status" value="1"/>
</dbReference>
<name>A0A1G4MIP6_LACFM</name>
<dbReference type="PANTHER" id="PTHR11540">
    <property type="entry name" value="MALATE AND LACTATE DEHYDROGENASE"/>
    <property type="match status" value="1"/>
</dbReference>
<evidence type="ECO:0000256" key="1">
    <source>
        <dbReference type="ARBA" id="ARBA00008824"/>
    </source>
</evidence>
<dbReference type="Gene3D" id="3.90.110.10">
    <property type="entry name" value="Lactate dehydrogenase/glycoside hydrolase, family 4, C-terminal"/>
    <property type="match status" value="1"/>
</dbReference>
<evidence type="ECO:0000259" key="13">
    <source>
        <dbReference type="Pfam" id="PF02866"/>
    </source>
</evidence>
<comment type="similarity">
    <text evidence="1">Belongs to the LDH/MDH superfamily. MDH type 1 family.</text>
</comment>
<dbReference type="SUPFAM" id="SSF56327">
    <property type="entry name" value="LDH C-terminal domain-like"/>
    <property type="match status" value="1"/>
</dbReference>
<feature type="binding site" evidence="10">
    <location>
        <begin position="142"/>
        <end position="144"/>
    </location>
    <ligand>
        <name>NAD(+)</name>
        <dbReference type="ChEBI" id="CHEBI:57540"/>
    </ligand>
</feature>
<dbReference type="Pfam" id="PF02866">
    <property type="entry name" value="Ldh_1_C"/>
    <property type="match status" value="1"/>
</dbReference>
<dbReference type="InterPro" id="IPR022383">
    <property type="entry name" value="Lactate/malate_DH_C"/>
</dbReference>
<gene>
    <name evidence="14" type="ORF">LAFE_0G17986G</name>
</gene>
<dbReference type="InterPro" id="IPR010097">
    <property type="entry name" value="Malate_DH_type1"/>
</dbReference>
<dbReference type="PANTHER" id="PTHR11540:SF16">
    <property type="entry name" value="MALATE DEHYDROGENASE, MITOCHONDRIAL"/>
    <property type="match status" value="1"/>
</dbReference>
<evidence type="ECO:0000256" key="10">
    <source>
        <dbReference type="PIRSR" id="PIRSR000102-3"/>
    </source>
</evidence>
<keyword evidence="6 10" id="KW-0520">NAD</keyword>
<feature type="domain" description="Lactate/malate dehydrogenase C-terminal" evidence="13">
    <location>
        <begin position="173"/>
        <end position="357"/>
    </location>
</feature>
<dbReference type="FunFam" id="3.40.50.720:FF:000268">
    <property type="entry name" value="Malate dehydrogenase"/>
    <property type="match status" value="1"/>
</dbReference>
<dbReference type="GO" id="GO:0006099">
    <property type="term" value="P:tricarboxylic acid cycle"/>
    <property type="evidence" value="ECO:0007669"/>
    <property type="project" value="UniProtKB-KW"/>
</dbReference>
<dbReference type="InterPro" id="IPR001236">
    <property type="entry name" value="Lactate/malate_DH_N"/>
</dbReference>
<dbReference type="InterPro" id="IPR001557">
    <property type="entry name" value="L-lactate/malate_DH"/>
</dbReference>
<dbReference type="Pfam" id="PF00056">
    <property type="entry name" value="Ldh_1_N"/>
    <property type="match status" value="1"/>
</dbReference>
<feature type="binding site" evidence="9">
    <location>
        <position position="144"/>
    </location>
    <ligand>
        <name>substrate</name>
    </ligand>
</feature>
<dbReference type="STRING" id="4955.A0A1G4MIP6"/>
<evidence type="ECO:0000313" key="14">
    <source>
        <dbReference type="EMBL" id="SCW03777.1"/>
    </source>
</evidence>
<dbReference type="GO" id="GO:0019752">
    <property type="term" value="P:carboxylic acid metabolic process"/>
    <property type="evidence" value="ECO:0007669"/>
    <property type="project" value="InterPro"/>
</dbReference>
<evidence type="ECO:0000256" key="2">
    <source>
        <dbReference type="ARBA" id="ARBA00011738"/>
    </source>
</evidence>
<keyword evidence="5 11" id="KW-0560">Oxidoreductase</keyword>
<comment type="catalytic activity">
    <reaction evidence="7">
        <text>(S)-malate + NAD(+) = oxaloacetate + NADH + H(+)</text>
        <dbReference type="Rhea" id="RHEA:21432"/>
        <dbReference type="ChEBI" id="CHEBI:15378"/>
        <dbReference type="ChEBI" id="CHEBI:15589"/>
        <dbReference type="ChEBI" id="CHEBI:16452"/>
        <dbReference type="ChEBI" id="CHEBI:57540"/>
        <dbReference type="ChEBI" id="CHEBI:57945"/>
        <dbReference type="EC" id="1.1.1.37"/>
    </reaction>
</comment>
<evidence type="ECO:0000256" key="9">
    <source>
        <dbReference type="PIRSR" id="PIRSR000102-2"/>
    </source>
</evidence>
<feature type="binding site" evidence="10">
    <location>
        <position position="117"/>
    </location>
    <ligand>
        <name>NAD(+)</name>
        <dbReference type="ChEBI" id="CHEBI:57540"/>
    </ligand>
</feature>
<evidence type="ECO:0000256" key="11">
    <source>
        <dbReference type="RuleBase" id="RU003369"/>
    </source>
</evidence>
<organism evidence="14 15">
    <name type="scientific">Lachancea fermentati</name>
    <name type="common">Zygosaccharomyces fermentati</name>
    <dbReference type="NCBI Taxonomy" id="4955"/>
    <lineage>
        <taxon>Eukaryota</taxon>
        <taxon>Fungi</taxon>
        <taxon>Dikarya</taxon>
        <taxon>Ascomycota</taxon>
        <taxon>Saccharomycotina</taxon>
        <taxon>Saccharomycetes</taxon>
        <taxon>Saccharomycetales</taxon>
        <taxon>Saccharomycetaceae</taxon>
        <taxon>Lachancea</taxon>
    </lineage>
</organism>
<dbReference type="SUPFAM" id="SSF51735">
    <property type="entry name" value="NAD(P)-binding Rossmann-fold domains"/>
    <property type="match status" value="1"/>
</dbReference>
<dbReference type="EMBL" id="LT598486">
    <property type="protein sequence ID" value="SCW03777.1"/>
    <property type="molecule type" value="Genomic_DNA"/>
</dbReference>
<dbReference type="OMA" id="SGETIMP"/>
<dbReference type="GO" id="GO:0005829">
    <property type="term" value="C:cytosol"/>
    <property type="evidence" value="ECO:0007669"/>
    <property type="project" value="TreeGrafter"/>
</dbReference>
<comment type="subunit">
    <text evidence="2">Homodimer.</text>
</comment>
<evidence type="ECO:0000256" key="7">
    <source>
        <dbReference type="ARBA" id="ARBA00048313"/>
    </source>
</evidence>
<dbReference type="InterPro" id="IPR015955">
    <property type="entry name" value="Lactate_DH/Glyco_Ohase_4_C"/>
</dbReference>
<dbReference type="Proteomes" id="UP000190831">
    <property type="component" value="Chromosome G"/>
</dbReference>
<dbReference type="Gene3D" id="3.40.50.720">
    <property type="entry name" value="NAD(P)-binding Rossmann-like Domain"/>
    <property type="match status" value="1"/>
</dbReference>